<evidence type="ECO:0000256" key="2">
    <source>
        <dbReference type="ARBA" id="ARBA00022679"/>
    </source>
</evidence>
<keyword evidence="6" id="KW-1185">Reference proteome</keyword>
<dbReference type="PROSITE" id="PS00606">
    <property type="entry name" value="KS3_1"/>
    <property type="match status" value="1"/>
</dbReference>
<dbReference type="InterPro" id="IPR016039">
    <property type="entry name" value="Thiolase-like"/>
</dbReference>
<dbReference type="Pfam" id="PF00109">
    <property type="entry name" value="ketoacyl-synt"/>
    <property type="match status" value="1"/>
</dbReference>
<evidence type="ECO:0000313" key="5">
    <source>
        <dbReference type="EMBL" id="MFC0532565.1"/>
    </source>
</evidence>
<accession>A0ABV6MCV4</accession>
<dbReference type="InterPro" id="IPR014031">
    <property type="entry name" value="Ketoacyl_synth_C"/>
</dbReference>
<dbReference type="EMBL" id="JBHLUH010000073">
    <property type="protein sequence ID" value="MFC0532565.1"/>
    <property type="molecule type" value="Genomic_DNA"/>
</dbReference>
<organism evidence="5 6">
    <name type="scientific">Phytohabitans kaempferiae</name>
    <dbReference type="NCBI Taxonomy" id="1620943"/>
    <lineage>
        <taxon>Bacteria</taxon>
        <taxon>Bacillati</taxon>
        <taxon>Actinomycetota</taxon>
        <taxon>Actinomycetes</taxon>
        <taxon>Micromonosporales</taxon>
        <taxon>Micromonosporaceae</taxon>
    </lineage>
</organism>
<evidence type="ECO:0000256" key="1">
    <source>
        <dbReference type="ARBA" id="ARBA00008467"/>
    </source>
</evidence>
<dbReference type="SUPFAM" id="SSF53901">
    <property type="entry name" value="Thiolase-like"/>
    <property type="match status" value="2"/>
</dbReference>
<reference evidence="5 6" key="1">
    <citation type="submission" date="2024-09" db="EMBL/GenBank/DDBJ databases">
        <authorList>
            <person name="Sun Q."/>
            <person name="Mori K."/>
        </authorList>
    </citation>
    <scope>NUCLEOTIDE SEQUENCE [LARGE SCALE GENOMIC DNA]</scope>
    <source>
        <strain evidence="5 6">TBRC 3947</strain>
    </source>
</reference>
<dbReference type="InterPro" id="IPR000794">
    <property type="entry name" value="Beta-ketoacyl_synthase"/>
</dbReference>
<dbReference type="RefSeq" id="WP_377258862.1">
    <property type="nucleotide sequence ID" value="NZ_JBHLUH010000073.1"/>
</dbReference>
<evidence type="ECO:0000256" key="3">
    <source>
        <dbReference type="RuleBase" id="RU003694"/>
    </source>
</evidence>
<feature type="domain" description="Ketosynthase family 3 (KS3)" evidence="4">
    <location>
        <begin position="3"/>
        <end position="395"/>
    </location>
</feature>
<dbReference type="Gene3D" id="3.40.47.10">
    <property type="match status" value="2"/>
</dbReference>
<dbReference type="PANTHER" id="PTHR11712:SF347">
    <property type="entry name" value="BETA KETOACYL-ACYL CARRIER PROTEIN SYNTHASE"/>
    <property type="match status" value="1"/>
</dbReference>
<dbReference type="InterPro" id="IPR014030">
    <property type="entry name" value="Ketoacyl_synth_N"/>
</dbReference>
<dbReference type="InterPro" id="IPR018201">
    <property type="entry name" value="Ketoacyl_synth_AS"/>
</dbReference>
<dbReference type="InterPro" id="IPR020841">
    <property type="entry name" value="PKS_Beta-ketoAc_synthase_dom"/>
</dbReference>
<keyword evidence="2 3" id="KW-0808">Transferase</keyword>
<comment type="similarity">
    <text evidence="1 3">Belongs to the thiolase-like superfamily. Beta-ketoacyl-ACP synthases family.</text>
</comment>
<protein>
    <submittedName>
        <fullName evidence="5">Beta-ketoacyl synthase N-terminal-like domain-containing protein</fullName>
    </submittedName>
</protein>
<dbReference type="SMART" id="SM00825">
    <property type="entry name" value="PKS_KS"/>
    <property type="match status" value="1"/>
</dbReference>
<dbReference type="PROSITE" id="PS52004">
    <property type="entry name" value="KS3_2"/>
    <property type="match status" value="1"/>
</dbReference>
<dbReference type="Pfam" id="PF02801">
    <property type="entry name" value="Ketoacyl-synt_C"/>
    <property type="match status" value="1"/>
</dbReference>
<dbReference type="PANTHER" id="PTHR11712">
    <property type="entry name" value="POLYKETIDE SYNTHASE-RELATED"/>
    <property type="match status" value="1"/>
</dbReference>
<evidence type="ECO:0000313" key="6">
    <source>
        <dbReference type="Proteomes" id="UP001589867"/>
    </source>
</evidence>
<proteinExistence type="inferred from homology"/>
<evidence type="ECO:0000259" key="4">
    <source>
        <dbReference type="PROSITE" id="PS52004"/>
    </source>
</evidence>
<name>A0ABV6MCV4_9ACTN</name>
<gene>
    <name evidence="5" type="ORF">ACFFIA_33580</name>
</gene>
<sequence length="401" mass="40810">MDRDSVVVSGVGAVSPAGLGADALWRAIEDRRVLTGPVTRYDLSEYPTRRAAEVPAGAVAALDSLVPPHESLAARYLAAATLEALGDAGLPAHRRRGRLGLFVGTVMGTRPLLDRAIGRGPLGVPDRAWARPDELLAAVRQVVTVDGPAVLLAPGCSAGNEAIAAGAAAVASGEVDVAVCGGADELSLEVFAFFTSMRALAGDAIRPFDAGRRGTMPGEGGAVLVLERAARVAGRGRAPLARVLATASAADAHNLTQPHPDGAGLIATIQTCLDRARVEADDIDWVCAHGTGTPANDAVEARAVAKALGGRRPVLSSVKGQLGHAEGAAAALEAVIGVRALARDFVPGNVTLLEPDPECAGVDLVEPSGRRGPVRHVLSQAYGFGGAVCTVLLGKGTPDAR</sequence>
<dbReference type="Proteomes" id="UP001589867">
    <property type="component" value="Unassembled WGS sequence"/>
</dbReference>
<comment type="caution">
    <text evidence="5">The sequence shown here is derived from an EMBL/GenBank/DDBJ whole genome shotgun (WGS) entry which is preliminary data.</text>
</comment>